<evidence type="ECO:0000256" key="14">
    <source>
        <dbReference type="ARBA" id="ARBA00045085"/>
    </source>
</evidence>
<dbReference type="InterPro" id="IPR019734">
    <property type="entry name" value="TPR_rpt"/>
</dbReference>
<feature type="transmembrane region" description="Helical" evidence="17">
    <location>
        <begin position="133"/>
        <end position="150"/>
    </location>
</feature>
<evidence type="ECO:0000256" key="16">
    <source>
        <dbReference type="PROSITE-ProRule" id="PRU00339"/>
    </source>
</evidence>
<dbReference type="GO" id="GO:0030968">
    <property type="term" value="P:endoplasmic reticulum unfolded protein response"/>
    <property type="evidence" value="ECO:0007669"/>
    <property type="project" value="TreeGrafter"/>
</dbReference>
<sequence>MRRCTSLSLDVATAFLIGIIGALCFQASLNGKFVFDDVAAIVNNKDVHSEASLSQVFKNDFWGTSLSHNSSHKSYRPFTVLSFKFNVWLRNGKLEPYSFHLCNIILHGISSALSFILFIFMFQRRNVKDLKPLLAAVLFSIHPVHTEAVAGIVGRADLLCAIFAFLAVICYAFSIDFNNGVCIKEVLLSSIFACIAMLSKEQGITALALCGAYDIIIVNSVHPTSLLLTVLQICKEMKICKYGIVLFSRRKQITFFLKREHHFMILRQIILFTAGSLMVYFRCWIMNFEAPNFQKIDNPASFADSIFTRFINYNYVYVMNTWITICPYWLCFDWSMGCIPLIMSLFDLRILFVLVYWLFCLALLNRTIRLGKCSLAQQIIMAIGFVVISFFPASNILFRVGFVIAERNLYLPSVGFCMLVTIGIEQLYLGLKRKAALFYLLGLLLLTNVYRCHQRSLDWSNEKVLFFSGLKVCPLNAKVHYNVAKSSFNVTTSVKHYREAIRLNPEYEQALNNLANVLRDNGDIKESEELLRKAIKIRPNFATAWMNLGIVLAHMRRYDEALDSYKMALSYRKNYPDCYYNLGNLYLSQKKHLEAYVAWREATNQKPKHSIAWNNMIVLMDSLGESDRAEELALEALEILPDDPNLHFNLANTLGKKSQYEKAEEHFKQAIKLKPQQALFHTNLGVLYHRWKKYKKAEDHYLKALNINPDQKNVEQNLKSVQKQLLKTIYSEVK</sequence>
<dbReference type="AlphaFoldDB" id="A0A8I6RFS0"/>
<dbReference type="GO" id="GO:0005783">
    <property type="term" value="C:endoplasmic reticulum"/>
    <property type="evidence" value="ECO:0007669"/>
    <property type="project" value="UniProtKB-SubCell"/>
</dbReference>
<comment type="catalytic activity">
    <reaction evidence="14">
        <text>a di-trans,poly-cis-dolichyl beta-D-mannosyl phosphate + L-threonyl-[protein] = 3-O-(alpha-D-mannosyl)-L-threonyl-[protein] + a di-trans,poly-cis-dolichyl phosphate + H(+)</text>
        <dbReference type="Rhea" id="RHEA:53396"/>
        <dbReference type="Rhea" id="RHEA-COMP:11060"/>
        <dbReference type="Rhea" id="RHEA-COMP:13547"/>
        <dbReference type="Rhea" id="RHEA-COMP:19498"/>
        <dbReference type="Rhea" id="RHEA-COMP:19501"/>
        <dbReference type="ChEBI" id="CHEBI:15378"/>
        <dbReference type="ChEBI" id="CHEBI:30013"/>
        <dbReference type="ChEBI" id="CHEBI:57683"/>
        <dbReference type="ChEBI" id="CHEBI:58211"/>
        <dbReference type="ChEBI" id="CHEBI:137323"/>
        <dbReference type="EC" id="2.4.1.109"/>
    </reaction>
</comment>
<evidence type="ECO:0000256" key="1">
    <source>
        <dbReference type="ARBA" id="ARBA00003582"/>
    </source>
</evidence>
<feature type="transmembrane region" description="Helical" evidence="17">
    <location>
        <begin position="269"/>
        <end position="290"/>
    </location>
</feature>
<comment type="similarity">
    <text evidence="5">Belongs to the TMTC family.</text>
</comment>
<protein>
    <recommendedName>
        <fullName evidence="6">dolichyl-phosphate-mannose--protein mannosyltransferase</fullName>
        <ecNumber evidence="6">2.4.1.109</ecNumber>
    </recommendedName>
</protein>
<evidence type="ECO:0000259" key="18">
    <source>
        <dbReference type="Pfam" id="PF08409"/>
    </source>
</evidence>
<evidence type="ECO:0000256" key="11">
    <source>
        <dbReference type="ARBA" id="ARBA00022824"/>
    </source>
</evidence>
<dbReference type="GO" id="GO:0004169">
    <property type="term" value="F:dolichyl-phosphate-mannose-protein mannosyltransferase activity"/>
    <property type="evidence" value="ECO:0007669"/>
    <property type="project" value="UniProtKB-EC"/>
</dbReference>
<comment type="catalytic activity">
    <reaction evidence="15">
        <text>a di-trans,poly-cis-dolichyl beta-D-mannosyl phosphate + L-seryl-[protein] = 3-O-(alpha-D-mannosyl)-L-seryl-[protein] + a di-trans,poly-cis-dolichyl phosphate + H(+)</text>
        <dbReference type="Rhea" id="RHEA:17377"/>
        <dbReference type="Rhea" id="RHEA-COMP:9863"/>
        <dbReference type="Rhea" id="RHEA-COMP:13546"/>
        <dbReference type="Rhea" id="RHEA-COMP:19498"/>
        <dbReference type="Rhea" id="RHEA-COMP:19501"/>
        <dbReference type="ChEBI" id="CHEBI:15378"/>
        <dbReference type="ChEBI" id="CHEBI:29999"/>
        <dbReference type="ChEBI" id="CHEBI:57683"/>
        <dbReference type="ChEBI" id="CHEBI:58211"/>
        <dbReference type="ChEBI" id="CHEBI:137321"/>
        <dbReference type="EC" id="2.4.1.109"/>
    </reaction>
</comment>
<accession>A0A8I6RFS0</accession>
<dbReference type="EnsemblMetazoa" id="XM_014388567.2">
    <property type="protein sequence ID" value="XP_014244053.1"/>
    <property type="gene ID" value="LOC106663618"/>
</dbReference>
<dbReference type="InterPro" id="IPR052346">
    <property type="entry name" value="O-mannosyl-transferase_TMTC"/>
</dbReference>
<dbReference type="InterPro" id="IPR013618">
    <property type="entry name" value="TMTC_DUF1736"/>
</dbReference>
<evidence type="ECO:0000256" key="13">
    <source>
        <dbReference type="ARBA" id="ARBA00023136"/>
    </source>
</evidence>
<reference evidence="19" key="1">
    <citation type="submission" date="2022-01" db="UniProtKB">
        <authorList>
            <consortium name="EnsemblMetazoa"/>
        </authorList>
    </citation>
    <scope>IDENTIFICATION</scope>
</reference>
<evidence type="ECO:0000256" key="12">
    <source>
        <dbReference type="ARBA" id="ARBA00022989"/>
    </source>
</evidence>
<evidence type="ECO:0000313" key="20">
    <source>
        <dbReference type="Proteomes" id="UP000494040"/>
    </source>
</evidence>
<dbReference type="GO" id="GO:0016020">
    <property type="term" value="C:membrane"/>
    <property type="evidence" value="ECO:0007669"/>
    <property type="project" value="UniProtKB-SubCell"/>
</dbReference>
<feature type="transmembrane region" description="Helical" evidence="17">
    <location>
        <begin position="410"/>
        <end position="429"/>
    </location>
</feature>
<keyword evidence="20" id="KW-1185">Reference proteome</keyword>
<dbReference type="Proteomes" id="UP000494040">
    <property type="component" value="Unassembled WGS sequence"/>
</dbReference>
<keyword evidence="8 17" id="KW-0812">Transmembrane</keyword>
<feature type="repeat" description="TPR" evidence="16">
    <location>
        <begin position="508"/>
        <end position="541"/>
    </location>
</feature>
<dbReference type="KEGG" id="clec:106663618"/>
<dbReference type="Pfam" id="PF13432">
    <property type="entry name" value="TPR_16"/>
    <property type="match status" value="1"/>
</dbReference>
<evidence type="ECO:0000256" key="9">
    <source>
        <dbReference type="ARBA" id="ARBA00022737"/>
    </source>
</evidence>
<dbReference type="CTD" id="84899"/>
<evidence type="ECO:0000256" key="3">
    <source>
        <dbReference type="ARBA" id="ARBA00004240"/>
    </source>
</evidence>
<feature type="transmembrane region" description="Helical" evidence="17">
    <location>
        <begin position="310"/>
        <end position="331"/>
    </location>
</feature>
<dbReference type="Pfam" id="PF00515">
    <property type="entry name" value="TPR_1"/>
    <property type="match status" value="2"/>
</dbReference>
<evidence type="ECO:0000256" key="2">
    <source>
        <dbReference type="ARBA" id="ARBA00004141"/>
    </source>
</evidence>
<feature type="repeat" description="TPR" evidence="16">
    <location>
        <begin position="644"/>
        <end position="677"/>
    </location>
</feature>
<dbReference type="InterPro" id="IPR011990">
    <property type="entry name" value="TPR-like_helical_dom_sf"/>
</dbReference>
<dbReference type="GeneID" id="106663618"/>
<keyword evidence="12 17" id="KW-1133">Transmembrane helix</keyword>
<feature type="transmembrane region" description="Helical" evidence="17">
    <location>
        <begin position="338"/>
        <end position="359"/>
    </location>
</feature>
<dbReference type="PANTHER" id="PTHR44227:SF3">
    <property type="entry name" value="PROTEIN O-MANNOSYL-TRANSFERASE TMTC4"/>
    <property type="match status" value="1"/>
</dbReference>
<evidence type="ECO:0000256" key="4">
    <source>
        <dbReference type="ARBA" id="ARBA00004922"/>
    </source>
</evidence>
<proteinExistence type="inferred from homology"/>
<feature type="transmembrane region" description="Helical" evidence="17">
    <location>
        <begin position="379"/>
        <end position="398"/>
    </location>
</feature>
<dbReference type="Gene3D" id="1.25.40.10">
    <property type="entry name" value="Tetratricopeptide repeat domain"/>
    <property type="match status" value="3"/>
</dbReference>
<name>A0A8I6RFS0_CIMLE</name>
<evidence type="ECO:0000256" key="17">
    <source>
        <dbReference type="SAM" id="Phobius"/>
    </source>
</evidence>
<feature type="repeat" description="TPR" evidence="16">
    <location>
        <begin position="576"/>
        <end position="609"/>
    </location>
</feature>
<evidence type="ECO:0000256" key="6">
    <source>
        <dbReference type="ARBA" id="ARBA00012839"/>
    </source>
</evidence>
<evidence type="ECO:0000256" key="10">
    <source>
        <dbReference type="ARBA" id="ARBA00022803"/>
    </source>
</evidence>
<organism evidence="19 20">
    <name type="scientific">Cimex lectularius</name>
    <name type="common">Bed bug</name>
    <name type="synonym">Acanthia lectularia</name>
    <dbReference type="NCBI Taxonomy" id="79782"/>
    <lineage>
        <taxon>Eukaryota</taxon>
        <taxon>Metazoa</taxon>
        <taxon>Ecdysozoa</taxon>
        <taxon>Arthropoda</taxon>
        <taxon>Hexapoda</taxon>
        <taxon>Insecta</taxon>
        <taxon>Pterygota</taxon>
        <taxon>Neoptera</taxon>
        <taxon>Paraneoptera</taxon>
        <taxon>Hemiptera</taxon>
        <taxon>Heteroptera</taxon>
        <taxon>Panheteroptera</taxon>
        <taxon>Cimicomorpha</taxon>
        <taxon>Cimicidae</taxon>
        <taxon>Cimex</taxon>
    </lineage>
</organism>
<evidence type="ECO:0000313" key="19">
    <source>
        <dbReference type="EnsemblMetazoa" id="XP_014244053.1"/>
    </source>
</evidence>
<evidence type="ECO:0000256" key="15">
    <source>
        <dbReference type="ARBA" id="ARBA00045102"/>
    </source>
</evidence>
<dbReference type="Pfam" id="PF08409">
    <property type="entry name" value="TMTC_DUF1736"/>
    <property type="match status" value="1"/>
</dbReference>
<keyword evidence="10 16" id="KW-0802">TPR repeat</keyword>
<dbReference type="PROSITE" id="PS50293">
    <property type="entry name" value="TPR_REGION"/>
    <property type="match status" value="3"/>
</dbReference>
<keyword evidence="9" id="KW-0677">Repeat</keyword>
<evidence type="ECO:0000256" key="8">
    <source>
        <dbReference type="ARBA" id="ARBA00022692"/>
    </source>
</evidence>
<feature type="repeat" description="TPR" evidence="16">
    <location>
        <begin position="542"/>
        <end position="575"/>
    </location>
</feature>
<feature type="domain" description="DUF1736" evidence="18">
    <location>
        <begin position="288"/>
        <end position="360"/>
    </location>
</feature>
<evidence type="ECO:0000256" key="5">
    <source>
        <dbReference type="ARBA" id="ARBA00007882"/>
    </source>
</evidence>
<keyword evidence="11" id="KW-0256">Endoplasmic reticulum</keyword>
<feature type="transmembrane region" description="Helical" evidence="17">
    <location>
        <begin position="7"/>
        <end position="29"/>
    </location>
</feature>
<dbReference type="EC" id="2.4.1.109" evidence="6"/>
<dbReference type="PANTHER" id="PTHR44227">
    <property type="match status" value="1"/>
</dbReference>
<comment type="function">
    <text evidence="1">Transfers mannosyl residues to the hydroxyl group of serine or threonine residues.</text>
</comment>
<comment type="subcellular location">
    <subcellularLocation>
        <location evidence="3">Endoplasmic reticulum</location>
    </subcellularLocation>
    <subcellularLocation>
        <location evidence="2">Membrane</location>
        <topology evidence="2">Multi-pass membrane protein</topology>
    </subcellularLocation>
</comment>
<dbReference type="PROSITE" id="PS50005">
    <property type="entry name" value="TPR"/>
    <property type="match status" value="5"/>
</dbReference>
<keyword evidence="7" id="KW-0808">Transferase</keyword>
<comment type="pathway">
    <text evidence="4">Protein modification; protein glycosylation.</text>
</comment>
<keyword evidence="13 17" id="KW-0472">Membrane</keyword>
<dbReference type="Pfam" id="PF13181">
    <property type="entry name" value="TPR_8"/>
    <property type="match status" value="1"/>
</dbReference>
<feature type="transmembrane region" description="Helical" evidence="17">
    <location>
        <begin position="156"/>
        <end position="174"/>
    </location>
</feature>
<dbReference type="RefSeq" id="XP_014244053.1">
    <property type="nucleotide sequence ID" value="XM_014388567.2"/>
</dbReference>
<dbReference type="SMART" id="SM00028">
    <property type="entry name" value="TPR"/>
    <property type="match status" value="7"/>
</dbReference>
<dbReference type="UniPathway" id="UPA00378"/>
<feature type="transmembrane region" description="Helical" evidence="17">
    <location>
        <begin position="97"/>
        <end position="121"/>
    </location>
</feature>
<dbReference type="SUPFAM" id="SSF48452">
    <property type="entry name" value="TPR-like"/>
    <property type="match status" value="1"/>
</dbReference>
<feature type="repeat" description="TPR" evidence="16">
    <location>
        <begin position="678"/>
        <end position="711"/>
    </location>
</feature>
<dbReference type="OrthoDB" id="19588at2759"/>
<dbReference type="OMA" id="HWQHAVA"/>
<evidence type="ECO:0000256" key="7">
    <source>
        <dbReference type="ARBA" id="ARBA00022679"/>
    </source>
</evidence>